<protein>
    <submittedName>
        <fullName evidence="1">Uncharacterized protein</fullName>
    </submittedName>
</protein>
<reference evidence="1" key="1">
    <citation type="submission" date="2021-10" db="EMBL/GenBank/DDBJ databases">
        <title>Tropical sea cucumber genome reveals ecological adaptation and Cuvierian tubules defense mechanism.</title>
        <authorList>
            <person name="Chen T."/>
        </authorList>
    </citation>
    <scope>NUCLEOTIDE SEQUENCE</scope>
    <source>
        <strain evidence="1">Nanhai2018</strain>
        <tissue evidence="1">Muscle</tissue>
    </source>
</reference>
<dbReference type="Proteomes" id="UP001152320">
    <property type="component" value="Chromosome 14"/>
</dbReference>
<evidence type="ECO:0000313" key="1">
    <source>
        <dbReference type="EMBL" id="KAJ8029349.1"/>
    </source>
</evidence>
<proteinExistence type="predicted"/>
<name>A0A9Q1BMM8_HOLLE</name>
<evidence type="ECO:0000313" key="2">
    <source>
        <dbReference type="Proteomes" id="UP001152320"/>
    </source>
</evidence>
<sequence>MQDPVVSIIGHTSVNLGTYPVGKTHLLPCVLAGCQKYLLLREGGLYDTVMHR</sequence>
<comment type="caution">
    <text evidence="1">The sequence shown here is derived from an EMBL/GenBank/DDBJ whole genome shotgun (WGS) entry which is preliminary data.</text>
</comment>
<organism evidence="1 2">
    <name type="scientific">Holothuria leucospilota</name>
    <name type="common">Black long sea cucumber</name>
    <name type="synonym">Mertensiothuria leucospilota</name>
    <dbReference type="NCBI Taxonomy" id="206669"/>
    <lineage>
        <taxon>Eukaryota</taxon>
        <taxon>Metazoa</taxon>
        <taxon>Echinodermata</taxon>
        <taxon>Eleutherozoa</taxon>
        <taxon>Echinozoa</taxon>
        <taxon>Holothuroidea</taxon>
        <taxon>Aspidochirotacea</taxon>
        <taxon>Aspidochirotida</taxon>
        <taxon>Holothuriidae</taxon>
        <taxon>Holothuria</taxon>
    </lineage>
</organism>
<keyword evidence="2" id="KW-1185">Reference proteome</keyword>
<gene>
    <name evidence="1" type="ORF">HOLleu_28721</name>
</gene>
<accession>A0A9Q1BMM8</accession>
<dbReference type="EMBL" id="JAIZAY010000014">
    <property type="protein sequence ID" value="KAJ8029349.1"/>
    <property type="molecule type" value="Genomic_DNA"/>
</dbReference>
<dbReference type="AlphaFoldDB" id="A0A9Q1BMM8"/>